<dbReference type="GO" id="GO:0004197">
    <property type="term" value="F:cysteine-type endopeptidase activity"/>
    <property type="evidence" value="ECO:0007669"/>
    <property type="project" value="InterPro"/>
</dbReference>
<dbReference type="PROSITE" id="PS50208">
    <property type="entry name" value="CASPASE_P20"/>
    <property type="match status" value="1"/>
</dbReference>
<dbReference type="InterPro" id="IPR001309">
    <property type="entry name" value="Pept_C14_p20"/>
</dbReference>
<dbReference type="GeneID" id="108276553"/>
<dbReference type="InterPro" id="IPR015917">
    <property type="entry name" value="Pept_C14A"/>
</dbReference>
<comment type="similarity">
    <text evidence="1 2">Belongs to the peptidase C14A family.</text>
</comment>
<dbReference type="FunFam" id="3.40.50.1460:FF:000024">
    <property type="entry name" value="Caspase 21"/>
    <property type="match status" value="1"/>
</dbReference>
<name>A0A2D0SM73_ICTPU</name>
<feature type="domain" description="Caspase family p20" evidence="4">
    <location>
        <begin position="15"/>
        <end position="135"/>
    </location>
</feature>
<evidence type="ECO:0000313" key="6">
    <source>
        <dbReference type="RefSeq" id="XP_017343804.2"/>
    </source>
</evidence>
<evidence type="ECO:0000259" key="3">
    <source>
        <dbReference type="PROSITE" id="PS50207"/>
    </source>
</evidence>
<dbReference type="RefSeq" id="XP_017343804.2">
    <property type="nucleotide sequence ID" value="XM_017488315.3"/>
</dbReference>
<evidence type="ECO:0000256" key="2">
    <source>
        <dbReference type="RuleBase" id="RU003971"/>
    </source>
</evidence>
<dbReference type="InterPro" id="IPR011600">
    <property type="entry name" value="Pept_C14_caspase"/>
</dbReference>
<evidence type="ECO:0000259" key="4">
    <source>
        <dbReference type="PROSITE" id="PS50208"/>
    </source>
</evidence>
<evidence type="ECO:0000313" key="5">
    <source>
        <dbReference type="Proteomes" id="UP000221080"/>
    </source>
</evidence>
<dbReference type="OrthoDB" id="6116485at2759"/>
<dbReference type="SMART" id="SM00115">
    <property type="entry name" value="CASc"/>
    <property type="match status" value="1"/>
</dbReference>
<dbReference type="InterPro" id="IPR029030">
    <property type="entry name" value="Caspase-like_dom_sf"/>
</dbReference>
<feature type="domain" description="Caspase family p10" evidence="3">
    <location>
        <begin position="163"/>
        <end position="244"/>
    </location>
</feature>
<dbReference type="Proteomes" id="UP000221080">
    <property type="component" value="Chromosome 16"/>
</dbReference>
<dbReference type="STRING" id="7998.ENSIPUP00000036990"/>
<dbReference type="Pfam" id="PF00656">
    <property type="entry name" value="Peptidase_C14"/>
    <property type="match status" value="1"/>
</dbReference>
<gene>
    <name evidence="6" type="primary">LOC108276553</name>
</gene>
<reference evidence="5" key="1">
    <citation type="journal article" date="2016" name="Nat. Commun.">
        <title>The channel catfish genome sequence provides insights into the evolution of scale formation in teleosts.</title>
        <authorList>
            <person name="Liu Z."/>
            <person name="Liu S."/>
            <person name="Yao J."/>
            <person name="Bao L."/>
            <person name="Zhang J."/>
            <person name="Li Y."/>
            <person name="Jiang C."/>
            <person name="Sun L."/>
            <person name="Wang R."/>
            <person name="Zhang Y."/>
            <person name="Zhou T."/>
            <person name="Zeng Q."/>
            <person name="Fu Q."/>
            <person name="Gao S."/>
            <person name="Li N."/>
            <person name="Koren S."/>
            <person name="Jiang Y."/>
            <person name="Zimin A."/>
            <person name="Xu P."/>
            <person name="Phillippy A.M."/>
            <person name="Geng X."/>
            <person name="Song L."/>
            <person name="Sun F."/>
            <person name="Li C."/>
            <person name="Wang X."/>
            <person name="Chen A."/>
            <person name="Jin Y."/>
            <person name="Yuan Z."/>
            <person name="Yang Y."/>
            <person name="Tan S."/>
            <person name="Peatman E."/>
            <person name="Lu J."/>
            <person name="Qin Z."/>
            <person name="Dunham R."/>
            <person name="Li Z."/>
            <person name="Sonstegard T."/>
            <person name="Feng J."/>
            <person name="Danzmann R.G."/>
            <person name="Schroeder S."/>
            <person name="Scheffler B."/>
            <person name="Duke M.V."/>
            <person name="Ballard L."/>
            <person name="Kucuktas H."/>
            <person name="Kaltenboeck L."/>
            <person name="Liu H."/>
            <person name="Armbruster J."/>
            <person name="Xie Y."/>
            <person name="Kirby M.L."/>
            <person name="Tian Y."/>
            <person name="Flanagan M.E."/>
            <person name="Mu W."/>
            <person name="Waldbieser G.C."/>
        </authorList>
    </citation>
    <scope>NUCLEOTIDE SEQUENCE [LARGE SCALE GENOMIC DNA]</scope>
    <source>
        <strain evidence="5">SDA103</strain>
    </source>
</reference>
<proteinExistence type="inferred from homology"/>
<keyword evidence="5" id="KW-1185">Reference proteome</keyword>
<reference evidence="6" key="2">
    <citation type="submission" date="2025-08" db="UniProtKB">
        <authorList>
            <consortium name="RefSeq"/>
        </authorList>
    </citation>
    <scope>IDENTIFICATION</scope>
    <source>
        <tissue evidence="6">Blood</tissue>
    </source>
</reference>
<sequence>MSVPILSKSSKSTARHNRALIVSVEKFSARAELEKRPGTKRDTKRLHAALSRRGFLVKILMDPDADEIIEAFKAESEQSVHSCFVGVLSSHGDNGVIFGSDGRPVKLAQIYSQFGGPNMAAKNKLFLVQACRGSELDDGVETDTSEDCGQCEYQCEYQSIPCDTVVAYATVPGYSAFMHPSGSVFIQTFCDLVEECEGWEITQFLTRLNRRVAFKFEARGNELKGKKEMPCFISRLTSDCYPFTNTLTVSATELLQGTHTTRKNSIS</sequence>
<accession>A0A2D0SM73</accession>
<dbReference type="Gene3D" id="3.40.50.1460">
    <property type="match status" value="1"/>
</dbReference>
<dbReference type="InterPro" id="IPR052039">
    <property type="entry name" value="Caspase-related_regulators"/>
</dbReference>
<protein>
    <submittedName>
        <fullName evidence="6">Caspase-3</fullName>
    </submittedName>
</protein>
<organism evidence="5 6">
    <name type="scientific">Ictalurus punctatus</name>
    <name type="common">Channel catfish</name>
    <name type="synonym">Silurus punctatus</name>
    <dbReference type="NCBI Taxonomy" id="7998"/>
    <lineage>
        <taxon>Eukaryota</taxon>
        <taxon>Metazoa</taxon>
        <taxon>Chordata</taxon>
        <taxon>Craniata</taxon>
        <taxon>Vertebrata</taxon>
        <taxon>Euteleostomi</taxon>
        <taxon>Actinopterygii</taxon>
        <taxon>Neopterygii</taxon>
        <taxon>Teleostei</taxon>
        <taxon>Ostariophysi</taxon>
        <taxon>Siluriformes</taxon>
        <taxon>Ictaluridae</taxon>
        <taxon>Ictalurus</taxon>
    </lineage>
</organism>
<dbReference type="PROSITE" id="PS50207">
    <property type="entry name" value="CASPASE_P10"/>
    <property type="match status" value="1"/>
</dbReference>
<dbReference type="PRINTS" id="PR00376">
    <property type="entry name" value="IL1BCENZYME"/>
</dbReference>
<dbReference type="InterPro" id="IPR002138">
    <property type="entry name" value="Pept_C14_p10"/>
</dbReference>
<dbReference type="PANTHER" id="PTHR22576:SF41">
    <property type="entry name" value="CASPASE 14, APOPTOSIS-RELATED CYSTEINE PEPTIDASE"/>
    <property type="match status" value="1"/>
</dbReference>
<dbReference type="KEGG" id="ipu:108276553"/>
<dbReference type="GO" id="GO:0006508">
    <property type="term" value="P:proteolysis"/>
    <property type="evidence" value="ECO:0007669"/>
    <property type="project" value="InterPro"/>
</dbReference>
<evidence type="ECO:0000256" key="1">
    <source>
        <dbReference type="ARBA" id="ARBA00010134"/>
    </source>
</evidence>
<dbReference type="AlphaFoldDB" id="A0A2D0SM73"/>
<dbReference type="SUPFAM" id="SSF52129">
    <property type="entry name" value="Caspase-like"/>
    <property type="match status" value="1"/>
</dbReference>
<dbReference type="PANTHER" id="PTHR22576">
    <property type="entry name" value="MUCOSA ASSOCIATED LYMPHOID TISSUE LYMPHOMA TRANSLOCATION PROTEIN 1/PARACASPASE"/>
    <property type="match status" value="1"/>
</dbReference>